<evidence type="ECO:0000313" key="2">
    <source>
        <dbReference type="EMBL" id="MPN60816.1"/>
    </source>
</evidence>
<reference evidence="2" key="1">
    <citation type="submission" date="2019-08" db="EMBL/GenBank/DDBJ databases">
        <authorList>
            <person name="Kucharzyk K."/>
            <person name="Murdoch R.W."/>
            <person name="Higgins S."/>
            <person name="Loffler F."/>
        </authorList>
    </citation>
    <scope>NUCLEOTIDE SEQUENCE</scope>
</reference>
<name>A0A645JBJ2_9ZZZZ</name>
<feature type="compositionally biased region" description="Basic and acidic residues" evidence="1">
    <location>
        <begin position="42"/>
        <end position="64"/>
    </location>
</feature>
<evidence type="ECO:0000256" key="1">
    <source>
        <dbReference type="SAM" id="MobiDB-lite"/>
    </source>
</evidence>
<accession>A0A645JBJ2</accession>
<dbReference type="EMBL" id="VSSQ01136558">
    <property type="protein sequence ID" value="MPN60816.1"/>
    <property type="molecule type" value="Genomic_DNA"/>
</dbReference>
<gene>
    <name evidence="2" type="ORF">SDC9_208548</name>
</gene>
<proteinExistence type="predicted"/>
<organism evidence="2">
    <name type="scientific">bioreactor metagenome</name>
    <dbReference type="NCBI Taxonomy" id="1076179"/>
    <lineage>
        <taxon>unclassified sequences</taxon>
        <taxon>metagenomes</taxon>
        <taxon>ecological metagenomes</taxon>
    </lineage>
</organism>
<feature type="region of interest" description="Disordered" evidence="1">
    <location>
        <begin position="1"/>
        <end position="76"/>
    </location>
</feature>
<sequence>MRGYRTTPIIGGQGHKDQTGHTGGQQQPGEPGGLLVEALLPDVHKDHVEEGHGVSSGEHADAEQAHGGAKHRNRFVQVTQQMGSHTETHVAGITGGQ</sequence>
<comment type="caution">
    <text evidence="2">The sequence shown here is derived from an EMBL/GenBank/DDBJ whole genome shotgun (WGS) entry which is preliminary data.</text>
</comment>
<protein>
    <submittedName>
        <fullName evidence="2">Uncharacterized protein</fullName>
    </submittedName>
</protein>
<dbReference type="AlphaFoldDB" id="A0A645JBJ2"/>